<evidence type="ECO:0000313" key="1">
    <source>
        <dbReference type="EMBL" id="KAK9158155.1"/>
    </source>
</evidence>
<gene>
    <name evidence="1" type="ORF">Scep_004729</name>
</gene>
<dbReference type="AlphaFoldDB" id="A0AAP0PWW3"/>
<keyword evidence="2" id="KW-1185">Reference proteome</keyword>
<proteinExistence type="predicted"/>
<comment type="caution">
    <text evidence="1">The sequence shown here is derived from an EMBL/GenBank/DDBJ whole genome shotgun (WGS) entry which is preliminary data.</text>
</comment>
<accession>A0AAP0PWW3</accession>
<reference evidence="1 2" key="1">
    <citation type="submission" date="2024-01" db="EMBL/GenBank/DDBJ databases">
        <title>Genome assemblies of Stephania.</title>
        <authorList>
            <person name="Yang L."/>
        </authorList>
    </citation>
    <scope>NUCLEOTIDE SEQUENCE [LARGE SCALE GENOMIC DNA]</scope>
    <source>
        <strain evidence="1">JXDWG</strain>
        <tissue evidence="1">Leaf</tissue>
    </source>
</reference>
<dbReference type="InterPro" id="IPR032567">
    <property type="entry name" value="RTL1-rel"/>
</dbReference>
<name>A0AAP0PWW3_9MAGN</name>
<dbReference type="PANTHER" id="PTHR15503">
    <property type="entry name" value="LDOC1 RELATED"/>
    <property type="match status" value="1"/>
</dbReference>
<dbReference type="Proteomes" id="UP001419268">
    <property type="component" value="Unassembled WGS sequence"/>
</dbReference>
<dbReference type="EMBL" id="JBBNAG010000002">
    <property type="protein sequence ID" value="KAK9158155.1"/>
    <property type="molecule type" value="Genomic_DNA"/>
</dbReference>
<dbReference type="InterPro" id="IPR043502">
    <property type="entry name" value="DNA/RNA_pol_sf"/>
</dbReference>
<sequence length="58" mass="6683">MKPILIPPYIMASKELEEQRTQLEELTNSGFVHPRMSSWGAHLLFVKKKNGSLRLCID</sequence>
<evidence type="ECO:0000313" key="2">
    <source>
        <dbReference type="Proteomes" id="UP001419268"/>
    </source>
</evidence>
<dbReference type="PANTHER" id="PTHR15503:SF45">
    <property type="entry name" value="RNA-DIRECTED DNA POLYMERASE HOMOLOG"/>
    <property type="match status" value="1"/>
</dbReference>
<dbReference type="SUPFAM" id="SSF56672">
    <property type="entry name" value="DNA/RNA polymerases"/>
    <property type="match status" value="1"/>
</dbReference>
<dbReference type="Gene3D" id="3.10.10.10">
    <property type="entry name" value="HIV Type 1 Reverse Transcriptase, subunit A, domain 1"/>
    <property type="match status" value="1"/>
</dbReference>
<protein>
    <submittedName>
        <fullName evidence="1">Uncharacterized protein</fullName>
    </submittedName>
</protein>
<organism evidence="1 2">
    <name type="scientific">Stephania cephalantha</name>
    <dbReference type="NCBI Taxonomy" id="152367"/>
    <lineage>
        <taxon>Eukaryota</taxon>
        <taxon>Viridiplantae</taxon>
        <taxon>Streptophyta</taxon>
        <taxon>Embryophyta</taxon>
        <taxon>Tracheophyta</taxon>
        <taxon>Spermatophyta</taxon>
        <taxon>Magnoliopsida</taxon>
        <taxon>Ranunculales</taxon>
        <taxon>Menispermaceae</taxon>
        <taxon>Menispermoideae</taxon>
        <taxon>Cissampelideae</taxon>
        <taxon>Stephania</taxon>
    </lineage>
</organism>